<organism evidence="3 4">
    <name type="scientific">Actinoplanes campanulatus</name>
    <dbReference type="NCBI Taxonomy" id="113559"/>
    <lineage>
        <taxon>Bacteria</taxon>
        <taxon>Bacillati</taxon>
        <taxon>Actinomycetota</taxon>
        <taxon>Actinomycetes</taxon>
        <taxon>Micromonosporales</taxon>
        <taxon>Micromonosporaceae</taxon>
        <taxon>Actinoplanes</taxon>
    </lineage>
</organism>
<keyword evidence="2" id="KW-0812">Transmembrane</keyword>
<keyword evidence="2" id="KW-1133">Transmembrane helix</keyword>
<comment type="caution">
    <text evidence="3">The sequence shown here is derived from an EMBL/GenBank/DDBJ whole genome shotgun (WGS) entry which is preliminary data.</text>
</comment>
<evidence type="ECO:0000256" key="2">
    <source>
        <dbReference type="SAM" id="Phobius"/>
    </source>
</evidence>
<evidence type="ECO:0000313" key="3">
    <source>
        <dbReference type="EMBL" id="MBB3097749.1"/>
    </source>
</evidence>
<proteinExistence type="predicted"/>
<feature type="region of interest" description="Disordered" evidence="1">
    <location>
        <begin position="238"/>
        <end position="267"/>
    </location>
</feature>
<sequence>MTALLQSTTGRPADAATTLHPYVTTIDLAQILAEPNLIDACTLYATLTTGTEQMRAAHHAYHASHVLYPCGHPRRLAAADAYGATLHQHGLLTEAIDVRRRVLAGYRIHQPQRALTAAIDLAASLHTAGRCTDALNTLAGAWHTWHHHPQPDTSTGTAVLAAFMRALRACRQDLHLLALLAQARDTPAWDDLVTSHTAQNAAADTAYIDAHRTTVCTHTPQTLTAASPESLPGQALPIPARLPPRSPAQTPPRAPATNGHDAPRRHPLTGYRVGDIAGAISRMLTAPEAVFLLTSDRTPQPDDGAARQRLTDTIAAYLAHRRARRAALRTAAILLLVIAVAVLVHLVA</sequence>
<keyword evidence="4" id="KW-1185">Reference proteome</keyword>
<protein>
    <submittedName>
        <fullName evidence="3">Uncharacterized protein</fullName>
    </submittedName>
</protein>
<dbReference type="AlphaFoldDB" id="A0A7W5FGP3"/>
<name>A0A7W5FGP3_9ACTN</name>
<dbReference type="Proteomes" id="UP000590749">
    <property type="component" value="Unassembled WGS sequence"/>
</dbReference>
<accession>A0A7W5FGP3</accession>
<dbReference type="RefSeq" id="WP_183223167.1">
    <property type="nucleotide sequence ID" value="NZ_BMPW01000019.1"/>
</dbReference>
<dbReference type="EMBL" id="JACHXF010000012">
    <property type="protein sequence ID" value="MBB3097749.1"/>
    <property type="molecule type" value="Genomic_DNA"/>
</dbReference>
<feature type="compositionally biased region" description="Pro residues" evidence="1">
    <location>
        <begin position="240"/>
        <end position="254"/>
    </location>
</feature>
<evidence type="ECO:0000313" key="4">
    <source>
        <dbReference type="Proteomes" id="UP000590749"/>
    </source>
</evidence>
<gene>
    <name evidence="3" type="ORF">FHR83_005433</name>
</gene>
<keyword evidence="2" id="KW-0472">Membrane</keyword>
<feature type="transmembrane region" description="Helical" evidence="2">
    <location>
        <begin position="326"/>
        <end position="347"/>
    </location>
</feature>
<evidence type="ECO:0000256" key="1">
    <source>
        <dbReference type="SAM" id="MobiDB-lite"/>
    </source>
</evidence>
<reference evidence="3 4" key="1">
    <citation type="submission" date="2020-08" db="EMBL/GenBank/DDBJ databases">
        <title>Genomic Encyclopedia of Type Strains, Phase III (KMG-III): the genomes of soil and plant-associated and newly described type strains.</title>
        <authorList>
            <person name="Whitman W."/>
        </authorList>
    </citation>
    <scope>NUCLEOTIDE SEQUENCE [LARGE SCALE GENOMIC DNA]</scope>
    <source>
        <strain evidence="3 4">CECT 3287</strain>
    </source>
</reference>